<dbReference type="Proteomes" id="UP000040578">
    <property type="component" value="Unassembled WGS sequence"/>
</dbReference>
<reference evidence="1 2" key="1">
    <citation type="submission" date="2015-03" db="EMBL/GenBank/DDBJ databases">
        <authorList>
            <consortium name="Pathogen Informatics"/>
            <person name="Murphy D."/>
        </authorList>
    </citation>
    <scope>NUCLEOTIDE SEQUENCE [LARGE SCALE GENOMIC DNA]</scope>
    <source>
        <strain evidence="2">type strain: CIP110231</strain>
    </source>
</reference>
<name>A0ABM9SNQ1_9GAMM</name>
<keyword evidence="2" id="KW-1185">Reference proteome</keyword>
<proteinExistence type="predicted"/>
<comment type="caution">
    <text evidence="1">The sequence shown here is derived from an EMBL/GenBank/DDBJ whole genome shotgun (WGS) entry which is preliminary data.</text>
</comment>
<organism evidence="1 2">
    <name type="scientific">Yersinia nurmii</name>
    <dbReference type="NCBI Taxonomy" id="685706"/>
    <lineage>
        <taxon>Bacteria</taxon>
        <taxon>Pseudomonadati</taxon>
        <taxon>Pseudomonadota</taxon>
        <taxon>Gammaproteobacteria</taxon>
        <taxon>Enterobacterales</taxon>
        <taxon>Yersiniaceae</taxon>
        <taxon>Yersinia</taxon>
    </lineage>
</organism>
<evidence type="ECO:0000313" key="1">
    <source>
        <dbReference type="EMBL" id="CNF25221.1"/>
    </source>
</evidence>
<protein>
    <submittedName>
        <fullName evidence="1">Uncharacterized protein</fullName>
    </submittedName>
</protein>
<dbReference type="EMBL" id="CPYD01000020">
    <property type="protein sequence ID" value="CNF25221.1"/>
    <property type="molecule type" value="Genomic_DNA"/>
</dbReference>
<accession>A0ABM9SNQ1</accession>
<evidence type="ECO:0000313" key="2">
    <source>
        <dbReference type="Proteomes" id="UP000040578"/>
    </source>
</evidence>
<sequence>MSTELVKIYAKWEIQLHVTCPKCQERFDMMDDDDFRCDASLEPLESDTNATRDVDVICPDCEHEFTVDFYY</sequence>
<gene>
    <name evidence="1" type="ORF">ERS137967_03664</name>
</gene>